<dbReference type="SUPFAM" id="SSF53756">
    <property type="entry name" value="UDP-Glycosyltransferase/glycogen phosphorylase"/>
    <property type="match status" value="1"/>
</dbReference>
<dbReference type="PANTHER" id="PTHR45947">
    <property type="entry name" value="SULFOQUINOVOSYL TRANSFERASE SQD2"/>
    <property type="match status" value="1"/>
</dbReference>
<protein>
    <submittedName>
        <fullName evidence="3">Glycosyltransferase</fullName>
        <ecNumber evidence="3">2.4.-.-</ecNumber>
    </submittedName>
</protein>
<evidence type="ECO:0000313" key="3">
    <source>
        <dbReference type="EMBL" id="MFC6645041.1"/>
    </source>
</evidence>
<evidence type="ECO:0000259" key="2">
    <source>
        <dbReference type="Pfam" id="PF13579"/>
    </source>
</evidence>
<feature type="domain" description="Glycosyl transferase family 1" evidence="1">
    <location>
        <begin position="198"/>
        <end position="351"/>
    </location>
</feature>
<dbReference type="InterPro" id="IPR050194">
    <property type="entry name" value="Glycosyltransferase_grp1"/>
</dbReference>
<keyword evidence="4" id="KW-1185">Reference proteome</keyword>
<evidence type="ECO:0000259" key="1">
    <source>
        <dbReference type="Pfam" id="PF00534"/>
    </source>
</evidence>
<evidence type="ECO:0000313" key="4">
    <source>
        <dbReference type="Proteomes" id="UP001596391"/>
    </source>
</evidence>
<dbReference type="InterPro" id="IPR028098">
    <property type="entry name" value="Glyco_trans_4-like_N"/>
</dbReference>
<comment type="caution">
    <text evidence="3">The sequence shown here is derived from an EMBL/GenBank/DDBJ whole genome shotgun (WGS) entry which is preliminary data.</text>
</comment>
<dbReference type="Pfam" id="PF00534">
    <property type="entry name" value="Glycos_transf_1"/>
    <property type="match status" value="1"/>
</dbReference>
<dbReference type="Proteomes" id="UP001596391">
    <property type="component" value="Unassembled WGS sequence"/>
</dbReference>
<organism evidence="3 4">
    <name type="scientific">Granulicella cerasi</name>
    <dbReference type="NCBI Taxonomy" id="741063"/>
    <lineage>
        <taxon>Bacteria</taxon>
        <taxon>Pseudomonadati</taxon>
        <taxon>Acidobacteriota</taxon>
        <taxon>Terriglobia</taxon>
        <taxon>Terriglobales</taxon>
        <taxon>Acidobacteriaceae</taxon>
        <taxon>Granulicella</taxon>
    </lineage>
</organism>
<sequence length="381" mass="42605">MHILHIIGTLDPRAGGPQTAMRMLIDFQPEGYTSEVVTTDLPDAPFLAEYPVPAHGAGSGGWYAPKLVPWLKANRSRFDGVIVHGLWEYTGIAARKAFSGHVPYVVFPHGMLDSYFKRTFPMKHLKKWLFWLLAEYWNLRKASRVLFTTELEEKLAAESFPLLYRWRAEIAPLGSIAAPPRSEAQLDAFYARCPEVRGQRFMLYLGRIHPKKGADLLLKAFTLRQSDIHLVMAGPGADDEWAQGLRSALPADVAARVHWPGMLQGDAKWGAFHASDAFVLPSHQENFGIAVVEALAAARPVLITEPVNISPEIEADGAGLVGKDTVEGVSSLLKRWLTLNESDRAAMGEQALRTFAKRYDMRRNTGPILQVFERIRADRRR</sequence>
<dbReference type="EC" id="2.4.-.-" evidence="3"/>
<dbReference type="RefSeq" id="WP_263371440.1">
    <property type="nucleotide sequence ID" value="NZ_JAGSYD010000003.1"/>
</dbReference>
<reference evidence="4" key="1">
    <citation type="journal article" date="2019" name="Int. J. Syst. Evol. Microbiol.">
        <title>The Global Catalogue of Microorganisms (GCM) 10K type strain sequencing project: providing services to taxonomists for standard genome sequencing and annotation.</title>
        <authorList>
            <consortium name="The Broad Institute Genomics Platform"/>
            <consortium name="The Broad Institute Genome Sequencing Center for Infectious Disease"/>
            <person name="Wu L."/>
            <person name="Ma J."/>
        </authorList>
    </citation>
    <scope>NUCLEOTIDE SEQUENCE [LARGE SCALE GENOMIC DNA]</scope>
    <source>
        <strain evidence="4">CGMCC 1.16026</strain>
    </source>
</reference>
<dbReference type="Gene3D" id="3.40.50.2000">
    <property type="entry name" value="Glycogen Phosphorylase B"/>
    <property type="match status" value="2"/>
</dbReference>
<name>A0ABW1Z8K2_9BACT</name>
<keyword evidence="3" id="KW-0808">Transferase</keyword>
<dbReference type="PANTHER" id="PTHR45947:SF3">
    <property type="entry name" value="SULFOQUINOVOSYL TRANSFERASE SQD2"/>
    <property type="match status" value="1"/>
</dbReference>
<gene>
    <name evidence="3" type="ORF">ACFQBQ_05420</name>
</gene>
<dbReference type="Pfam" id="PF13579">
    <property type="entry name" value="Glyco_trans_4_4"/>
    <property type="match status" value="1"/>
</dbReference>
<accession>A0ABW1Z8K2</accession>
<keyword evidence="3" id="KW-0328">Glycosyltransferase</keyword>
<feature type="domain" description="Glycosyltransferase subfamily 4-like N-terminal" evidence="2">
    <location>
        <begin position="16"/>
        <end position="171"/>
    </location>
</feature>
<dbReference type="EMBL" id="JBHSWI010000001">
    <property type="protein sequence ID" value="MFC6645041.1"/>
    <property type="molecule type" value="Genomic_DNA"/>
</dbReference>
<dbReference type="GO" id="GO:0016757">
    <property type="term" value="F:glycosyltransferase activity"/>
    <property type="evidence" value="ECO:0007669"/>
    <property type="project" value="UniProtKB-KW"/>
</dbReference>
<dbReference type="InterPro" id="IPR001296">
    <property type="entry name" value="Glyco_trans_1"/>
</dbReference>
<proteinExistence type="predicted"/>